<dbReference type="Pfam" id="PF04043">
    <property type="entry name" value="PMEI"/>
    <property type="match status" value="1"/>
</dbReference>
<evidence type="ECO:0000259" key="2">
    <source>
        <dbReference type="SMART" id="SM00856"/>
    </source>
</evidence>
<dbReference type="SUPFAM" id="SSF101148">
    <property type="entry name" value="Plant invertase/pectin methylesterase inhibitor"/>
    <property type="match status" value="1"/>
</dbReference>
<proteinExistence type="predicted"/>
<feature type="signal peptide" evidence="1">
    <location>
        <begin position="1"/>
        <end position="22"/>
    </location>
</feature>
<organism evidence="3 4">
    <name type="scientific">Eruca vesicaria subsp. sativa</name>
    <name type="common">Garden rocket</name>
    <name type="synonym">Eruca sativa</name>
    <dbReference type="NCBI Taxonomy" id="29727"/>
    <lineage>
        <taxon>Eukaryota</taxon>
        <taxon>Viridiplantae</taxon>
        <taxon>Streptophyta</taxon>
        <taxon>Embryophyta</taxon>
        <taxon>Tracheophyta</taxon>
        <taxon>Spermatophyta</taxon>
        <taxon>Magnoliopsida</taxon>
        <taxon>eudicotyledons</taxon>
        <taxon>Gunneridae</taxon>
        <taxon>Pentapetalae</taxon>
        <taxon>rosids</taxon>
        <taxon>malvids</taxon>
        <taxon>Brassicales</taxon>
        <taxon>Brassicaceae</taxon>
        <taxon>Brassiceae</taxon>
        <taxon>Eruca</taxon>
    </lineage>
</organism>
<comment type="caution">
    <text evidence="3">The sequence shown here is derived from an EMBL/GenBank/DDBJ whole genome shotgun (WGS) entry which is preliminary data.</text>
</comment>
<feature type="chain" id="PRO_5044768058" description="Pectinesterase inhibitor domain-containing protein" evidence="1">
    <location>
        <begin position="23"/>
        <end position="179"/>
    </location>
</feature>
<dbReference type="AlphaFoldDB" id="A0ABC8JGE0"/>
<keyword evidence="4" id="KW-1185">Reference proteome</keyword>
<feature type="domain" description="Pectinesterase inhibitor" evidence="2">
    <location>
        <begin position="27"/>
        <end position="170"/>
    </location>
</feature>
<dbReference type="PANTHER" id="PTHR31890:SF14">
    <property type="entry name" value="PLANT INVERTASE_PECTIN METHYLESTERASE INHIBITOR SUPERFAMILY PROTEIN"/>
    <property type="match status" value="1"/>
</dbReference>
<accession>A0ABC8JGE0</accession>
<keyword evidence="1" id="KW-0732">Signal</keyword>
<evidence type="ECO:0000313" key="3">
    <source>
        <dbReference type="EMBL" id="CAH8327016.1"/>
    </source>
</evidence>
<dbReference type="PANTHER" id="PTHR31890">
    <property type="entry name" value="PLANT INVERTASE/PECTIN METHYLESTERASE INHIBITOR SUPERFAMILY PROTEIN"/>
    <property type="match status" value="1"/>
</dbReference>
<name>A0ABC8JGE0_ERUVS</name>
<dbReference type="InterPro" id="IPR035513">
    <property type="entry name" value="Invertase/methylesterase_inhib"/>
</dbReference>
<protein>
    <recommendedName>
        <fullName evidence="2">Pectinesterase inhibitor domain-containing protein</fullName>
    </recommendedName>
</protein>
<evidence type="ECO:0000256" key="1">
    <source>
        <dbReference type="SAM" id="SignalP"/>
    </source>
</evidence>
<reference evidence="3 4" key="1">
    <citation type="submission" date="2022-03" db="EMBL/GenBank/DDBJ databases">
        <authorList>
            <person name="Macdonald S."/>
            <person name="Ahmed S."/>
            <person name="Newling K."/>
        </authorList>
    </citation>
    <scope>NUCLEOTIDE SEQUENCE [LARGE SCALE GENOMIC DNA]</scope>
</reference>
<dbReference type="SMART" id="SM00856">
    <property type="entry name" value="PMEI"/>
    <property type="match status" value="1"/>
</dbReference>
<evidence type="ECO:0000313" key="4">
    <source>
        <dbReference type="Proteomes" id="UP001642260"/>
    </source>
</evidence>
<sequence length="179" mass="19627">MTSFSGCFFLVSMVVSLPFLLASSSTLSTKYIDTICNNSKNKTFCLQTLTTYPPAVSETNMVSLVKIVLGLGLSHAEKTTGFVAELAKEPTFKRYLKVCNDSYTGIVSELKVAIVESDEDPLSANYDIRVCADQSNIVKYNIGNNTDKSSKSLMEMTFLMDKFIDICDGATRSICSTNI</sequence>
<gene>
    <name evidence="3" type="ORF">ERUC_LOCUS10906</name>
</gene>
<dbReference type="InterPro" id="IPR006501">
    <property type="entry name" value="Pectinesterase_inhib_dom"/>
</dbReference>
<dbReference type="EMBL" id="CAKOAT010107376">
    <property type="protein sequence ID" value="CAH8327016.1"/>
    <property type="molecule type" value="Genomic_DNA"/>
</dbReference>
<dbReference type="Gene3D" id="1.20.140.40">
    <property type="entry name" value="Invertase/pectin methylesterase inhibitor family protein"/>
    <property type="match status" value="1"/>
</dbReference>
<dbReference type="NCBIfam" id="TIGR01614">
    <property type="entry name" value="PME_inhib"/>
    <property type="match status" value="1"/>
</dbReference>
<dbReference type="Proteomes" id="UP001642260">
    <property type="component" value="Unassembled WGS sequence"/>
</dbReference>